<dbReference type="GO" id="GO:0004853">
    <property type="term" value="F:uroporphyrinogen decarboxylase activity"/>
    <property type="evidence" value="ECO:0007669"/>
    <property type="project" value="InterPro"/>
</dbReference>
<evidence type="ECO:0000313" key="2">
    <source>
        <dbReference type="EMBL" id="HIS75858.1"/>
    </source>
</evidence>
<dbReference type="PANTHER" id="PTHR47099:SF1">
    <property type="entry name" value="METHYLCOBAMIDE:COM METHYLTRANSFERASE MTBA"/>
    <property type="match status" value="1"/>
</dbReference>
<dbReference type="AlphaFoldDB" id="A0A9D1FLW5"/>
<name>A0A9D1FLW5_9FIRM</name>
<dbReference type="InterPro" id="IPR052024">
    <property type="entry name" value="Methanogen_methyltrans"/>
</dbReference>
<dbReference type="Proteomes" id="UP000824002">
    <property type="component" value="Unassembled WGS sequence"/>
</dbReference>
<dbReference type="GO" id="GO:0006779">
    <property type="term" value="P:porphyrin-containing compound biosynthetic process"/>
    <property type="evidence" value="ECO:0007669"/>
    <property type="project" value="InterPro"/>
</dbReference>
<dbReference type="InterPro" id="IPR038071">
    <property type="entry name" value="UROD/MetE-like_sf"/>
</dbReference>
<protein>
    <recommendedName>
        <fullName evidence="1">Uroporphyrinogen decarboxylase (URO-D) domain-containing protein</fullName>
    </recommendedName>
</protein>
<feature type="domain" description="Uroporphyrinogen decarboxylase (URO-D)" evidence="1">
    <location>
        <begin position="140"/>
        <end position="331"/>
    </location>
</feature>
<dbReference type="InterPro" id="IPR000257">
    <property type="entry name" value="Uroporphyrinogen_deCOase"/>
</dbReference>
<evidence type="ECO:0000313" key="3">
    <source>
        <dbReference type="Proteomes" id="UP000824002"/>
    </source>
</evidence>
<dbReference type="Pfam" id="PF01208">
    <property type="entry name" value="URO-D"/>
    <property type="match status" value="1"/>
</dbReference>
<proteinExistence type="predicted"/>
<dbReference type="SUPFAM" id="SSF51726">
    <property type="entry name" value="UROD/MetE-like"/>
    <property type="match status" value="1"/>
</dbReference>
<dbReference type="PANTHER" id="PTHR47099">
    <property type="entry name" value="METHYLCOBAMIDE:COM METHYLTRANSFERASE MTBA"/>
    <property type="match status" value="1"/>
</dbReference>
<gene>
    <name evidence="2" type="ORF">IAB51_03510</name>
</gene>
<sequence>MNKREYMQQAIRHQESGKVPYCIHLTGEGMEAYGDQLMQDYYNADVQEDYRKGLITKDQAVYLSMGNYMIPVPTAWWGWDYDHMPASYADPDEAPAEMPPIVKTGDQAKFTEQARYIREKYGVYIGCLIFGSHWEKAYFTRGIENFLADIAGFPEFAQQLLDFIIAHNMEMLKDTVACPYYDGILLGSDWGTQNDLIMSPKAWHAMIQNGEKVQYDLIHSAGKDVMVHSCGCILRIMQDLVDLGVDILNPVQPECMDLKFLKDTYGQHLTFWGGISTQGVLPFGTPAEVAAETQRVIDLMSKNGGYITCSSQEIQTDVPYENLKALIDTARANG</sequence>
<evidence type="ECO:0000259" key="1">
    <source>
        <dbReference type="Pfam" id="PF01208"/>
    </source>
</evidence>
<comment type="caution">
    <text evidence="2">The sequence shown here is derived from an EMBL/GenBank/DDBJ whole genome shotgun (WGS) entry which is preliminary data.</text>
</comment>
<accession>A0A9D1FLW5</accession>
<reference evidence="2" key="1">
    <citation type="submission" date="2020-10" db="EMBL/GenBank/DDBJ databases">
        <authorList>
            <person name="Gilroy R."/>
        </authorList>
    </citation>
    <scope>NUCLEOTIDE SEQUENCE</scope>
    <source>
        <strain evidence="2">CHK199-13235</strain>
    </source>
</reference>
<reference evidence="2" key="2">
    <citation type="journal article" date="2021" name="PeerJ">
        <title>Extensive microbial diversity within the chicken gut microbiome revealed by metagenomics and culture.</title>
        <authorList>
            <person name="Gilroy R."/>
            <person name="Ravi A."/>
            <person name="Getino M."/>
            <person name="Pursley I."/>
            <person name="Horton D.L."/>
            <person name="Alikhan N.F."/>
            <person name="Baker D."/>
            <person name="Gharbi K."/>
            <person name="Hall N."/>
            <person name="Watson M."/>
            <person name="Adriaenssens E.M."/>
            <person name="Foster-Nyarko E."/>
            <person name="Jarju S."/>
            <person name="Secka A."/>
            <person name="Antonio M."/>
            <person name="Oren A."/>
            <person name="Chaudhuri R.R."/>
            <person name="La Ragione R."/>
            <person name="Hildebrand F."/>
            <person name="Pallen M.J."/>
        </authorList>
    </citation>
    <scope>NUCLEOTIDE SEQUENCE</scope>
    <source>
        <strain evidence="2">CHK199-13235</strain>
    </source>
</reference>
<dbReference type="Gene3D" id="3.20.20.210">
    <property type="match status" value="1"/>
</dbReference>
<organism evidence="2 3">
    <name type="scientific">Candidatus Merdivicinus excrementipullorum</name>
    <dbReference type="NCBI Taxonomy" id="2840867"/>
    <lineage>
        <taxon>Bacteria</taxon>
        <taxon>Bacillati</taxon>
        <taxon>Bacillota</taxon>
        <taxon>Clostridia</taxon>
        <taxon>Eubacteriales</taxon>
        <taxon>Oscillospiraceae</taxon>
        <taxon>Oscillospiraceae incertae sedis</taxon>
        <taxon>Candidatus Merdivicinus</taxon>
    </lineage>
</organism>
<dbReference type="EMBL" id="DVJP01000027">
    <property type="protein sequence ID" value="HIS75858.1"/>
    <property type="molecule type" value="Genomic_DNA"/>
</dbReference>